<dbReference type="Gene3D" id="3.30.420.40">
    <property type="match status" value="1"/>
</dbReference>
<reference evidence="8" key="1">
    <citation type="journal article" date="2014" name="Int. J. Syst. Evol. Microbiol.">
        <title>Complete genome sequence of Corynebacterium casei LMG S-19264T (=DSM 44701T), isolated from a smear-ripened cheese.</title>
        <authorList>
            <consortium name="US DOE Joint Genome Institute (JGI-PGF)"/>
            <person name="Walter F."/>
            <person name="Albersmeier A."/>
            <person name="Kalinowski J."/>
            <person name="Ruckert C."/>
        </authorList>
    </citation>
    <scope>NUCLEOTIDE SEQUENCE</scope>
    <source>
        <strain evidence="8">KCTC 12870</strain>
    </source>
</reference>
<accession>A0A8J3GFF6</accession>
<evidence type="ECO:0000313" key="8">
    <source>
        <dbReference type="EMBL" id="GHC11261.1"/>
    </source>
</evidence>
<comment type="caution">
    <text evidence="8">The sequence shown here is derived from an EMBL/GenBank/DDBJ whole genome shotgun (WGS) entry which is preliminary data.</text>
</comment>
<reference evidence="8" key="2">
    <citation type="submission" date="2020-09" db="EMBL/GenBank/DDBJ databases">
        <authorList>
            <person name="Sun Q."/>
            <person name="Kim S."/>
        </authorList>
    </citation>
    <scope>NUCLEOTIDE SEQUENCE</scope>
    <source>
        <strain evidence="8">KCTC 12870</strain>
    </source>
</reference>
<keyword evidence="9" id="KW-1185">Reference proteome</keyword>
<evidence type="ECO:0000256" key="1">
    <source>
        <dbReference type="ARBA" id="ARBA00022475"/>
    </source>
</evidence>
<dbReference type="SUPFAM" id="SSF53067">
    <property type="entry name" value="Actin-like ATPase domain"/>
    <property type="match status" value="2"/>
</dbReference>
<name>A0A8J3GFF6_9BACT</name>
<dbReference type="InterPro" id="IPR043129">
    <property type="entry name" value="ATPase_NBD"/>
</dbReference>
<dbReference type="GO" id="GO:0043093">
    <property type="term" value="P:FtsZ-dependent cytokinesis"/>
    <property type="evidence" value="ECO:0007669"/>
    <property type="project" value="UniProtKB-UniRule"/>
</dbReference>
<evidence type="ECO:0000256" key="2">
    <source>
        <dbReference type="ARBA" id="ARBA00022618"/>
    </source>
</evidence>
<dbReference type="Pfam" id="PF14450">
    <property type="entry name" value="FtsA"/>
    <property type="match status" value="1"/>
</dbReference>
<dbReference type="InterPro" id="IPR050696">
    <property type="entry name" value="FtsA/MreB"/>
</dbReference>
<sequence length="403" mass="43794">MSQSRIIGAVDIGAASVTVLVGDIVNGRSLNIIGKQDATSEGVKKGEIVDFKAVSNSTHAAIMGAEKSAGTQIEAIFLSQTGSHLEGLYNSASVNVSASDNRVSDADMNRVMSEAKNKKLAEDRLYIHHIRNHFLLDGRPTREPLGMQGEKLEVGYWSVLGDERKVRDHIHVINGFGLNVEDIIVSSIASGTVIATDEEKRAGVMVIDLGAGATDWVIYQNGVAARTGVLPVGSDHINNDIALGLRVNRKYAEKLKLSFGKAVLEAEDKQEKVWMVGDQMIGDRRIPKQALVQVIRERVEEIFELVKKQAGELCSAKYLPAGVLLTGGGSQLDQIDVAAEKSLGVPARRGELPSWVHDNLQRPEYCTALGLLHFALSGQTLDDTAQQRRQRGLLRRVTQLFGT</sequence>
<proteinExistence type="inferred from homology"/>
<dbReference type="PANTHER" id="PTHR32432:SF4">
    <property type="entry name" value="CELL DIVISION PROTEIN FTSA"/>
    <property type="match status" value="1"/>
</dbReference>
<evidence type="ECO:0000256" key="6">
    <source>
        <dbReference type="PIRNR" id="PIRNR003101"/>
    </source>
</evidence>
<evidence type="ECO:0000256" key="4">
    <source>
        <dbReference type="ARBA" id="ARBA00023306"/>
    </source>
</evidence>
<dbReference type="PIRSF" id="PIRSF003101">
    <property type="entry name" value="FtsA"/>
    <property type="match status" value="1"/>
</dbReference>
<dbReference type="AlphaFoldDB" id="A0A8J3GFF6"/>
<dbReference type="GO" id="GO:0032153">
    <property type="term" value="C:cell division site"/>
    <property type="evidence" value="ECO:0007669"/>
    <property type="project" value="UniProtKB-UniRule"/>
</dbReference>
<evidence type="ECO:0000256" key="5">
    <source>
        <dbReference type="HAMAP-Rule" id="MF_02033"/>
    </source>
</evidence>
<dbReference type="HAMAP" id="MF_02033">
    <property type="entry name" value="FtsA"/>
    <property type="match status" value="1"/>
</dbReference>
<comment type="function">
    <text evidence="5 6">Cell division protein that is involved in the assembly of the Z ring. May serve as a membrane anchor for the Z ring.</text>
</comment>
<evidence type="ECO:0000313" key="9">
    <source>
        <dbReference type="Proteomes" id="UP000642829"/>
    </source>
</evidence>
<comment type="subcellular location">
    <subcellularLocation>
        <location evidence="5">Cell membrane</location>
        <topology evidence="5">Peripheral membrane protein</topology>
        <orientation evidence="5">Cytoplasmic side</orientation>
    </subcellularLocation>
    <text evidence="5">Localizes to the Z ring in an FtsZ-dependent manner. Targeted to the membrane through a conserved C-terminal amphipathic helix.</text>
</comment>
<dbReference type="InterPro" id="IPR020823">
    <property type="entry name" value="Cell_div_FtsA"/>
</dbReference>
<dbReference type="InterPro" id="IPR003494">
    <property type="entry name" value="SHS2_FtsA"/>
</dbReference>
<keyword evidence="3 5" id="KW-0472">Membrane</keyword>
<keyword evidence="1 5" id="KW-1003">Cell membrane</keyword>
<keyword evidence="2 5" id="KW-0132">Cell division</keyword>
<dbReference type="SMART" id="SM00842">
    <property type="entry name" value="FtsA"/>
    <property type="match status" value="1"/>
</dbReference>
<dbReference type="EMBL" id="BMXG01000025">
    <property type="protein sequence ID" value="GHC11261.1"/>
    <property type="molecule type" value="Genomic_DNA"/>
</dbReference>
<dbReference type="Proteomes" id="UP000642829">
    <property type="component" value="Unassembled WGS sequence"/>
</dbReference>
<organism evidence="8 9">
    <name type="scientific">Cerasicoccus arenae</name>
    <dbReference type="NCBI Taxonomy" id="424488"/>
    <lineage>
        <taxon>Bacteria</taxon>
        <taxon>Pseudomonadati</taxon>
        <taxon>Verrucomicrobiota</taxon>
        <taxon>Opitutia</taxon>
        <taxon>Puniceicoccales</taxon>
        <taxon>Cerasicoccaceae</taxon>
        <taxon>Cerasicoccus</taxon>
    </lineage>
</organism>
<comment type="similarity">
    <text evidence="5 6">Belongs to the FtsA/MreB family.</text>
</comment>
<dbReference type="Pfam" id="PF02491">
    <property type="entry name" value="SHS2_FTSA"/>
    <property type="match status" value="1"/>
</dbReference>
<protein>
    <recommendedName>
        <fullName evidence="5 6">Cell division protein FtsA</fullName>
    </recommendedName>
</protein>
<dbReference type="NCBIfam" id="TIGR01174">
    <property type="entry name" value="ftsA"/>
    <property type="match status" value="1"/>
</dbReference>
<feature type="domain" description="SHS2" evidence="7">
    <location>
        <begin position="7"/>
        <end position="194"/>
    </location>
</feature>
<evidence type="ECO:0000256" key="3">
    <source>
        <dbReference type="ARBA" id="ARBA00023136"/>
    </source>
</evidence>
<gene>
    <name evidence="5 8" type="primary">ftsA</name>
    <name evidence="8" type="ORF">GCM10007047_30730</name>
</gene>
<keyword evidence="4 5" id="KW-0131">Cell cycle</keyword>
<dbReference type="CDD" id="cd24048">
    <property type="entry name" value="ASKHA_NBD_FtsA"/>
    <property type="match status" value="1"/>
</dbReference>
<dbReference type="RefSeq" id="WP_189516849.1">
    <property type="nucleotide sequence ID" value="NZ_BMXG01000025.1"/>
</dbReference>
<dbReference type="PANTHER" id="PTHR32432">
    <property type="entry name" value="CELL DIVISION PROTEIN FTSA-RELATED"/>
    <property type="match status" value="1"/>
</dbReference>
<evidence type="ECO:0000259" key="7">
    <source>
        <dbReference type="SMART" id="SM00842"/>
    </source>
</evidence>
<comment type="subunit">
    <text evidence="5">Self-interacts. Interacts with FtsZ.</text>
</comment>
<dbReference type="GO" id="GO:0009898">
    <property type="term" value="C:cytoplasmic side of plasma membrane"/>
    <property type="evidence" value="ECO:0007669"/>
    <property type="project" value="UniProtKB-UniRule"/>
</dbReference>
<dbReference type="Gene3D" id="3.30.1490.110">
    <property type="match status" value="1"/>
</dbReference>